<evidence type="ECO:0000256" key="4">
    <source>
        <dbReference type="ARBA" id="ARBA00022801"/>
    </source>
</evidence>
<dbReference type="STRING" id="1149755.A0A2J6QXV7"/>
<feature type="region of interest" description="Disordered" evidence="6">
    <location>
        <begin position="169"/>
        <end position="189"/>
    </location>
</feature>
<keyword evidence="3" id="KW-0479">Metal-binding</keyword>
<dbReference type="GO" id="GO:0016787">
    <property type="term" value="F:hydrolase activity"/>
    <property type="evidence" value="ECO:0007669"/>
    <property type="project" value="UniProtKB-KW"/>
</dbReference>
<keyword evidence="9" id="KW-1185">Reference proteome</keyword>
<reference evidence="8 9" key="1">
    <citation type="submission" date="2016-04" db="EMBL/GenBank/DDBJ databases">
        <title>A degradative enzymes factory behind the ericoid mycorrhizal symbiosis.</title>
        <authorList>
            <consortium name="DOE Joint Genome Institute"/>
            <person name="Martino E."/>
            <person name="Morin E."/>
            <person name="Grelet G."/>
            <person name="Kuo A."/>
            <person name="Kohler A."/>
            <person name="Daghino S."/>
            <person name="Barry K."/>
            <person name="Choi C."/>
            <person name="Cichocki N."/>
            <person name="Clum A."/>
            <person name="Copeland A."/>
            <person name="Hainaut M."/>
            <person name="Haridas S."/>
            <person name="Labutti K."/>
            <person name="Lindquist E."/>
            <person name="Lipzen A."/>
            <person name="Khouja H.-R."/>
            <person name="Murat C."/>
            <person name="Ohm R."/>
            <person name="Olson A."/>
            <person name="Spatafora J."/>
            <person name="Veneault-Fourrey C."/>
            <person name="Henrissat B."/>
            <person name="Grigoriev I."/>
            <person name="Martin F."/>
            <person name="Perotto S."/>
        </authorList>
    </citation>
    <scope>NUCLEOTIDE SEQUENCE [LARGE SCALE GENOMIC DNA]</scope>
    <source>
        <strain evidence="8 9">F</strain>
    </source>
</reference>
<comment type="cofactor">
    <cofactor evidence="1">
        <name>Zn(2+)</name>
        <dbReference type="ChEBI" id="CHEBI:29105"/>
    </cofactor>
</comment>
<gene>
    <name evidence="8" type="ORF">L207DRAFT_442992</name>
</gene>
<dbReference type="SUPFAM" id="SSF56281">
    <property type="entry name" value="Metallo-hydrolase/oxidoreductase"/>
    <property type="match status" value="1"/>
</dbReference>
<dbReference type="InterPro" id="IPR051013">
    <property type="entry name" value="MBL_superfamily_lactonases"/>
</dbReference>
<organism evidence="8 9">
    <name type="scientific">Hyaloscypha variabilis (strain UAMH 11265 / GT02V1 / F)</name>
    <name type="common">Meliniomyces variabilis</name>
    <dbReference type="NCBI Taxonomy" id="1149755"/>
    <lineage>
        <taxon>Eukaryota</taxon>
        <taxon>Fungi</taxon>
        <taxon>Dikarya</taxon>
        <taxon>Ascomycota</taxon>
        <taxon>Pezizomycotina</taxon>
        <taxon>Leotiomycetes</taxon>
        <taxon>Helotiales</taxon>
        <taxon>Hyaloscyphaceae</taxon>
        <taxon>Hyaloscypha</taxon>
        <taxon>Hyaloscypha variabilis</taxon>
    </lineage>
</organism>
<keyword evidence="4" id="KW-0378">Hydrolase</keyword>
<dbReference type="PANTHER" id="PTHR42978:SF2">
    <property type="entry name" value="102 KBASES UNSTABLE REGION: FROM 1 TO 119443"/>
    <property type="match status" value="1"/>
</dbReference>
<evidence type="ECO:0000256" key="2">
    <source>
        <dbReference type="ARBA" id="ARBA00007749"/>
    </source>
</evidence>
<dbReference type="PANTHER" id="PTHR42978">
    <property type="entry name" value="QUORUM-QUENCHING LACTONASE YTNP-RELATED-RELATED"/>
    <property type="match status" value="1"/>
</dbReference>
<evidence type="ECO:0000313" key="9">
    <source>
        <dbReference type="Proteomes" id="UP000235786"/>
    </source>
</evidence>
<name>A0A2J6QXV7_HYAVF</name>
<evidence type="ECO:0000313" key="8">
    <source>
        <dbReference type="EMBL" id="PMD31094.1"/>
    </source>
</evidence>
<accession>A0A2J6QXV7</accession>
<feature type="domain" description="Metallo-beta-lactamase" evidence="7">
    <location>
        <begin position="100"/>
        <end position="283"/>
    </location>
</feature>
<dbReference type="OrthoDB" id="10250730at2759"/>
<dbReference type="AlphaFoldDB" id="A0A2J6QXV7"/>
<dbReference type="EMBL" id="KZ613964">
    <property type="protein sequence ID" value="PMD31094.1"/>
    <property type="molecule type" value="Genomic_DNA"/>
</dbReference>
<evidence type="ECO:0000256" key="6">
    <source>
        <dbReference type="SAM" id="MobiDB-lite"/>
    </source>
</evidence>
<proteinExistence type="inferred from homology"/>
<dbReference type="GO" id="GO:0046872">
    <property type="term" value="F:metal ion binding"/>
    <property type="evidence" value="ECO:0007669"/>
    <property type="project" value="UniProtKB-KW"/>
</dbReference>
<sequence>MEPFPADAENQNYVTVHALSAGFLDWPDQYFVQPCLEGARTKAPSLAFLIQHHSPKTGRPTRIVFDLGIRKNIDTYPEVLKTHIVNHLSVITEPDVSDSLRLGDLSPEDIGFVVLSHVHWDHVGTPSDFGMSRFVVGNGSLGLLAEAGNPPLAGSTSLFEADLLPPERTTELPGVDEEAQGSSGGGGGTWQKFGPLRNVIDIFSDGSVYLVNSPGHLDGHLNLLVRLGPGKFLYLAGDACHDRRILRKELGIATWKNLHGEVCCIHSDKEATEKTIDLIVGLEKMDGVEVVLAHDVEWLNREGNKKRFWPGKM</sequence>
<evidence type="ECO:0000259" key="7">
    <source>
        <dbReference type="Pfam" id="PF00753"/>
    </source>
</evidence>
<evidence type="ECO:0000256" key="5">
    <source>
        <dbReference type="ARBA" id="ARBA00022833"/>
    </source>
</evidence>
<evidence type="ECO:0000256" key="1">
    <source>
        <dbReference type="ARBA" id="ARBA00001947"/>
    </source>
</evidence>
<dbReference type="Pfam" id="PF00753">
    <property type="entry name" value="Lactamase_B"/>
    <property type="match status" value="1"/>
</dbReference>
<evidence type="ECO:0000256" key="3">
    <source>
        <dbReference type="ARBA" id="ARBA00022723"/>
    </source>
</evidence>
<dbReference type="CDD" id="cd07730">
    <property type="entry name" value="metallo-hydrolase-like_MBL-fold"/>
    <property type="match status" value="1"/>
</dbReference>
<dbReference type="InterPro" id="IPR036866">
    <property type="entry name" value="RibonucZ/Hydroxyglut_hydro"/>
</dbReference>
<comment type="similarity">
    <text evidence="2">Belongs to the metallo-beta-lactamase superfamily.</text>
</comment>
<dbReference type="Proteomes" id="UP000235786">
    <property type="component" value="Unassembled WGS sequence"/>
</dbReference>
<dbReference type="InterPro" id="IPR001279">
    <property type="entry name" value="Metallo-B-lactamas"/>
</dbReference>
<keyword evidence="5" id="KW-0862">Zinc</keyword>
<dbReference type="Gene3D" id="3.60.15.10">
    <property type="entry name" value="Ribonuclease Z/Hydroxyacylglutathione hydrolase-like"/>
    <property type="match status" value="1"/>
</dbReference>
<protein>
    <recommendedName>
        <fullName evidence="7">Metallo-beta-lactamase domain-containing protein</fullName>
    </recommendedName>
</protein>